<sequence>MKKIILLGCLLLSLLLSGCAKGHITMEITRLGAADLTCRLVAAPVLKPTVDAFQEDFRKDGYGVRPAKEGQYEGFVATKHYNQVKDIKDSKVLKTFDIGTWEKAAQDAAGSQNGDKAKTASVTKEKKDPIVRLQGGLLFDTISVHTGINMAPKEELKNRDAQAVLQNVLKQFDLRFTLVLPTGVDATNATQVSDDKRILTWKLPLGEETPMEATVTYLNPVKAAGWLMVLLVVGGVGNAYYRKRKRMEKAGA</sequence>
<evidence type="ECO:0000313" key="4">
    <source>
        <dbReference type="Proteomes" id="UP000182379"/>
    </source>
</evidence>
<proteinExistence type="predicted"/>
<gene>
    <name evidence="3" type="ORF">SAMN05216495_10578</name>
</gene>
<dbReference type="GeneID" id="78333873"/>
<evidence type="ECO:0000313" key="3">
    <source>
        <dbReference type="EMBL" id="SDW74972.1"/>
    </source>
</evidence>
<keyword evidence="2" id="KW-0732">Signal</keyword>
<evidence type="ECO:0000256" key="2">
    <source>
        <dbReference type="SAM" id="SignalP"/>
    </source>
</evidence>
<comment type="caution">
    <text evidence="3">The sequence shown here is derived from an EMBL/GenBank/DDBJ whole genome shotgun (WGS) entry which is preliminary data.</text>
</comment>
<evidence type="ECO:0000256" key="1">
    <source>
        <dbReference type="SAM" id="Phobius"/>
    </source>
</evidence>
<dbReference type="AlphaFoldDB" id="A0A1H2W2U8"/>
<dbReference type="EMBL" id="FNOP01000005">
    <property type="protein sequence ID" value="SDW74972.1"/>
    <property type="molecule type" value="Genomic_DNA"/>
</dbReference>
<protein>
    <recommendedName>
        <fullName evidence="5">DUF3153 domain-containing protein</fullName>
    </recommendedName>
</protein>
<name>A0A1H2W2U8_ACIFE</name>
<evidence type="ECO:0008006" key="5">
    <source>
        <dbReference type="Google" id="ProtNLM"/>
    </source>
</evidence>
<keyword evidence="1" id="KW-0472">Membrane</keyword>
<accession>A0A1H2W2U8</accession>
<feature type="signal peptide" evidence="2">
    <location>
        <begin position="1"/>
        <end position="22"/>
    </location>
</feature>
<dbReference type="Proteomes" id="UP000182379">
    <property type="component" value="Unassembled WGS sequence"/>
</dbReference>
<keyword evidence="1" id="KW-0812">Transmembrane</keyword>
<feature type="chain" id="PRO_5038916518" description="DUF3153 domain-containing protein" evidence="2">
    <location>
        <begin position="23"/>
        <end position="252"/>
    </location>
</feature>
<dbReference type="OMA" id="WDIAPLE"/>
<organism evidence="3 4">
    <name type="scientific">Acidaminococcus fermentans</name>
    <dbReference type="NCBI Taxonomy" id="905"/>
    <lineage>
        <taxon>Bacteria</taxon>
        <taxon>Bacillati</taxon>
        <taxon>Bacillota</taxon>
        <taxon>Negativicutes</taxon>
        <taxon>Acidaminococcales</taxon>
        <taxon>Acidaminococcaceae</taxon>
        <taxon>Acidaminococcus</taxon>
    </lineage>
</organism>
<dbReference type="PROSITE" id="PS51257">
    <property type="entry name" value="PROKAR_LIPOPROTEIN"/>
    <property type="match status" value="1"/>
</dbReference>
<keyword evidence="1" id="KW-1133">Transmembrane helix</keyword>
<reference evidence="3 4" key="1">
    <citation type="submission" date="2016-10" db="EMBL/GenBank/DDBJ databases">
        <authorList>
            <person name="Varghese N."/>
            <person name="Submissions S."/>
        </authorList>
    </citation>
    <scope>NUCLEOTIDE SEQUENCE [LARGE SCALE GENOMIC DNA]</scope>
    <source>
        <strain evidence="3 4">WCC6</strain>
    </source>
</reference>
<feature type="transmembrane region" description="Helical" evidence="1">
    <location>
        <begin position="223"/>
        <end position="241"/>
    </location>
</feature>
<dbReference type="RefSeq" id="WP_012937522.1">
    <property type="nucleotide sequence ID" value="NZ_CALAKB010000006.1"/>
</dbReference>